<organism evidence="2">
    <name type="scientific">Streptomyces tabacisoli</name>
    <dbReference type="NCBI Taxonomy" id="3156398"/>
    <lineage>
        <taxon>Bacteria</taxon>
        <taxon>Bacillati</taxon>
        <taxon>Actinomycetota</taxon>
        <taxon>Actinomycetes</taxon>
        <taxon>Kitasatosporales</taxon>
        <taxon>Streptomycetaceae</taxon>
        <taxon>Streptomyces</taxon>
    </lineage>
</organism>
<sequence>MRRVRKRGKVIVAASACVVLLGFEFLLQGSQDEFSWRDFPGFLAPLPVMLYIVWRLHLNPYVELMDSSICVNNIFTRHVIPYSRIKKILGIRSILLEVSGERGNLPVVAFDAGILGKKSRDSFVRELELRMEQASVDPDAARSRAVTTGLPEYLGPGLSLFLLAVALFAS</sequence>
<accession>A0AAU8ILF7</accession>
<dbReference type="KEGG" id="stac:ABII15_02670"/>
<keyword evidence="1" id="KW-0472">Membrane</keyword>
<protein>
    <recommendedName>
        <fullName evidence="3">DUF304 domain-containing protein</fullName>
    </recommendedName>
</protein>
<keyword evidence="1" id="KW-0812">Transmembrane</keyword>
<evidence type="ECO:0000313" key="2">
    <source>
        <dbReference type="EMBL" id="XCJ68932.1"/>
    </source>
</evidence>
<evidence type="ECO:0000256" key="1">
    <source>
        <dbReference type="SAM" id="Phobius"/>
    </source>
</evidence>
<name>A0AAU8ILF7_9ACTN</name>
<dbReference type="RefSeq" id="WP_353940614.1">
    <property type="nucleotide sequence ID" value="NZ_CP159534.1"/>
</dbReference>
<dbReference type="EMBL" id="CP159534">
    <property type="protein sequence ID" value="XCJ68932.1"/>
    <property type="molecule type" value="Genomic_DNA"/>
</dbReference>
<keyword evidence="1" id="KW-1133">Transmembrane helix</keyword>
<proteinExistence type="predicted"/>
<dbReference type="AlphaFoldDB" id="A0AAU8ILF7"/>
<feature type="transmembrane region" description="Helical" evidence="1">
    <location>
        <begin position="39"/>
        <end position="58"/>
    </location>
</feature>
<gene>
    <name evidence="2" type="ORF">ABII15_02670</name>
</gene>
<evidence type="ECO:0008006" key="3">
    <source>
        <dbReference type="Google" id="ProtNLM"/>
    </source>
</evidence>
<feature type="transmembrane region" description="Helical" evidence="1">
    <location>
        <begin position="150"/>
        <end position="169"/>
    </location>
</feature>
<reference evidence="2" key="1">
    <citation type="submission" date="2024-06" db="EMBL/GenBank/DDBJ databases">
        <title>Streptomyces sp. strain HUAS MG91 genome sequences.</title>
        <authorList>
            <person name="Mo P."/>
        </authorList>
    </citation>
    <scope>NUCLEOTIDE SEQUENCE</scope>
    <source>
        <strain evidence="2">HUAS MG91</strain>
    </source>
</reference>